<dbReference type="OrthoDB" id="5229455at2759"/>
<dbReference type="EMBL" id="FJOG01000014">
    <property type="protein sequence ID" value="CZR59518.1"/>
    <property type="molecule type" value="Genomic_DNA"/>
</dbReference>
<evidence type="ECO:0000256" key="1">
    <source>
        <dbReference type="ARBA" id="ARBA00023242"/>
    </source>
</evidence>
<dbReference type="Pfam" id="PF00172">
    <property type="entry name" value="Zn_clus"/>
    <property type="match status" value="1"/>
</dbReference>
<protein>
    <recommendedName>
        <fullName evidence="3">Zn(2)-C6 fungal-type domain-containing protein</fullName>
    </recommendedName>
</protein>
<evidence type="ECO:0000256" key="2">
    <source>
        <dbReference type="SAM" id="MobiDB-lite"/>
    </source>
</evidence>
<dbReference type="InterPro" id="IPR053157">
    <property type="entry name" value="Sterol_Uptake_Regulator"/>
</dbReference>
<dbReference type="PROSITE" id="PS50048">
    <property type="entry name" value="ZN2_CY6_FUNGAL_2"/>
    <property type="match status" value="1"/>
</dbReference>
<keyword evidence="1" id="KW-0539">Nucleus</keyword>
<dbReference type="PROSITE" id="PS00463">
    <property type="entry name" value="ZN2_CY6_FUNGAL_1"/>
    <property type="match status" value="1"/>
</dbReference>
<evidence type="ECO:0000259" key="3">
    <source>
        <dbReference type="PROSITE" id="PS50048"/>
    </source>
</evidence>
<feature type="compositionally biased region" description="Polar residues" evidence="2">
    <location>
        <begin position="1"/>
        <end position="44"/>
    </location>
</feature>
<accession>A0A1L7X3C0</accession>
<feature type="region of interest" description="Disordered" evidence="2">
    <location>
        <begin position="1"/>
        <end position="78"/>
    </location>
</feature>
<dbReference type="SUPFAM" id="SSF57701">
    <property type="entry name" value="Zn2/Cys6 DNA-binding domain"/>
    <property type="match status" value="1"/>
</dbReference>
<keyword evidence="5" id="KW-1185">Reference proteome</keyword>
<dbReference type="PANTHER" id="PTHR47784:SF7">
    <property type="entry name" value="ZN(II)2CYS6 TRANSCRIPTION FACTOR (EUROFUNG)"/>
    <property type="match status" value="1"/>
</dbReference>
<feature type="compositionally biased region" description="Basic residues" evidence="2">
    <location>
        <begin position="67"/>
        <end position="78"/>
    </location>
</feature>
<sequence>MDLNSGNSPYSPNDLSDGTIFQLSPSDASSETLRSTQSWKSVTPTALPAGRTPQNISTTHDEPSKKVEKRGRKGHTKSRTGCLNCKRARIKCKENRPSCDYCAHRDLKCEWPDVHIKQMGTVIRRTPPAASVPVNPQTQQPVYSTLDFRLFYHFIQKAYPHYPIGNDSVWTHEIPAIAPKFDFLLNAMLALAASDIYSLQTPDDKGMHLTAMTYRVKSIESLNKAVSAGIESFEKGNAILATCFSLLFQSTLLNEALGDYFMFVRGCISVGIQMGMKRMKFIFTKVFGDEQLESVEDALQAAPLINPDAVARAIRSLEKMGPLCKTKVEIDMYGVLLSMARTLVTSSRDAYMQQRKVYTLFSYEMQQDEFREFVNPENEVCRLLQAHFVAMQLIMTPISKAEWKDRKGAVSGDGDGTTGRWLQNLHSRIPVHLLEYYEWTLWVDAEVQKGKIFNGVYD</sequence>
<evidence type="ECO:0000313" key="5">
    <source>
        <dbReference type="Proteomes" id="UP000184330"/>
    </source>
</evidence>
<dbReference type="AlphaFoldDB" id="A0A1L7X3C0"/>
<dbReference type="Proteomes" id="UP000184330">
    <property type="component" value="Unassembled WGS sequence"/>
</dbReference>
<reference evidence="4 5" key="1">
    <citation type="submission" date="2016-03" db="EMBL/GenBank/DDBJ databases">
        <authorList>
            <person name="Ploux O."/>
        </authorList>
    </citation>
    <scope>NUCLEOTIDE SEQUENCE [LARGE SCALE GENOMIC DNA]</scope>
    <source>
        <strain evidence="4 5">UAMH 11012</strain>
    </source>
</reference>
<dbReference type="InterPro" id="IPR001138">
    <property type="entry name" value="Zn2Cys6_DnaBD"/>
</dbReference>
<proteinExistence type="predicted"/>
<gene>
    <name evidence="4" type="ORF">PAC_09410</name>
</gene>
<dbReference type="PANTHER" id="PTHR47784">
    <property type="entry name" value="STEROL UPTAKE CONTROL PROTEIN 2"/>
    <property type="match status" value="1"/>
</dbReference>
<organism evidence="4 5">
    <name type="scientific">Phialocephala subalpina</name>
    <dbReference type="NCBI Taxonomy" id="576137"/>
    <lineage>
        <taxon>Eukaryota</taxon>
        <taxon>Fungi</taxon>
        <taxon>Dikarya</taxon>
        <taxon>Ascomycota</taxon>
        <taxon>Pezizomycotina</taxon>
        <taxon>Leotiomycetes</taxon>
        <taxon>Helotiales</taxon>
        <taxon>Mollisiaceae</taxon>
        <taxon>Phialocephala</taxon>
        <taxon>Phialocephala fortinii species complex</taxon>
    </lineage>
</organism>
<dbReference type="Gene3D" id="4.10.240.10">
    <property type="entry name" value="Zn(2)-C6 fungal-type DNA-binding domain"/>
    <property type="match status" value="1"/>
</dbReference>
<feature type="domain" description="Zn(2)-C6 fungal-type" evidence="3">
    <location>
        <begin position="81"/>
        <end position="111"/>
    </location>
</feature>
<dbReference type="STRING" id="576137.A0A1L7X3C0"/>
<name>A0A1L7X3C0_9HELO</name>
<dbReference type="GO" id="GO:0008270">
    <property type="term" value="F:zinc ion binding"/>
    <property type="evidence" value="ECO:0007669"/>
    <property type="project" value="InterPro"/>
</dbReference>
<dbReference type="InterPro" id="IPR036864">
    <property type="entry name" value="Zn2-C6_fun-type_DNA-bd_sf"/>
</dbReference>
<dbReference type="CDD" id="cd00067">
    <property type="entry name" value="GAL4"/>
    <property type="match status" value="1"/>
</dbReference>
<evidence type="ECO:0000313" key="4">
    <source>
        <dbReference type="EMBL" id="CZR59518.1"/>
    </source>
</evidence>
<dbReference type="GO" id="GO:0001228">
    <property type="term" value="F:DNA-binding transcription activator activity, RNA polymerase II-specific"/>
    <property type="evidence" value="ECO:0007669"/>
    <property type="project" value="TreeGrafter"/>
</dbReference>
<dbReference type="SMART" id="SM00066">
    <property type="entry name" value="GAL4"/>
    <property type="match status" value="1"/>
</dbReference>